<accession>A0A8T0H2P3</accession>
<comment type="caution">
    <text evidence="1">The sequence shown here is derived from an EMBL/GenBank/DDBJ whole genome shotgun (WGS) entry which is preliminary data.</text>
</comment>
<reference evidence="1" key="1">
    <citation type="submission" date="2020-06" db="EMBL/GenBank/DDBJ databases">
        <title>WGS assembly of Ceratodon purpureus strain R40.</title>
        <authorList>
            <person name="Carey S.B."/>
            <person name="Jenkins J."/>
            <person name="Shu S."/>
            <person name="Lovell J.T."/>
            <person name="Sreedasyam A."/>
            <person name="Maumus F."/>
            <person name="Tiley G.P."/>
            <person name="Fernandez-Pozo N."/>
            <person name="Barry K."/>
            <person name="Chen C."/>
            <person name="Wang M."/>
            <person name="Lipzen A."/>
            <person name="Daum C."/>
            <person name="Saski C.A."/>
            <person name="Payton A.C."/>
            <person name="Mcbreen J.C."/>
            <person name="Conrad R.E."/>
            <person name="Kollar L.M."/>
            <person name="Olsson S."/>
            <person name="Huttunen S."/>
            <person name="Landis J.B."/>
            <person name="Wickett N.J."/>
            <person name="Johnson M.G."/>
            <person name="Rensing S.A."/>
            <person name="Grimwood J."/>
            <person name="Schmutz J."/>
            <person name="Mcdaniel S.F."/>
        </authorList>
    </citation>
    <scope>NUCLEOTIDE SEQUENCE</scope>
    <source>
        <strain evidence="1">R40</strain>
    </source>
</reference>
<dbReference type="Proteomes" id="UP000822688">
    <property type="component" value="Chromosome 7"/>
</dbReference>
<proteinExistence type="predicted"/>
<keyword evidence="2" id="KW-1185">Reference proteome</keyword>
<dbReference type="EMBL" id="CM026428">
    <property type="protein sequence ID" value="KAG0566361.1"/>
    <property type="molecule type" value="Genomic_DNA"/>
</dbReference>
<organism evidence="1 2">
    <name type="scientific">Ceratodon purpureus</name>
    <name type="common">Fire moss</name>
    <name type="synonym">Dicranum purpureum</name>
    <dbReference type="NCBI Taxonomy" id="3225"/>
    <lineage>
        <taxon>Eukaryota</taxon>
        <taxon>Viridiplantae</taxon>
        <taxon>Streptophyta</taxon>
        <taxon>Embryophyta</taxon>
        <taxon>Bryophyta</taxon>
        <taxon>Bryophytina</taxon>
        <taxon>Bryopsida</taxon>
        <taxon>Dicranidae</taxon>
        <taxon>Pseudoditrichales</taxon>
        <taxon>Ditrichaceae</taxon>
        <taxon>Ceratodon</taxon>
    </lineage>
</organism>
<evidence type="ECO:0000313" key="1">
    <source>
        <dbReference type="EMBL" id="KAG0566361.1"/>
    </source>
</evidence>
<evidence type="ECO:0000313" key="2">
    <source>
        <dbReference type="Proteomes" id="UP000822688"/>
    </source>
</evidence>
<dbReference type="AlphaFoldDB" id="A0A8T0H2P3"/>
<gene>
    <name evidence="1" type="ORF">KC19_7G058000</name>
</gene>
<sequence length="292" mass="32710">MVIGKTLQKNSTSNTESICTGYLRKLKRMARPTDISNVRIAKEGPMPGYTGHVPGVRSHVMGHSYSDASKRGVAITETLRHNEFGRSIHLSTENRPTNQEQDFHAELSRPGEKMDPRAVMWRSTVREAPDETRHASGKVDLKSLRQCIGTTDGPARAFVPMHMSLGDLPYKDNKVVLKKEWGTRGPEYYEVNQGVHHMKGYTGHTHGVQHVFAKTYGQTTRELRQLPAEPSTSAKYINYAENRPLVINEFELKHPMRFPHNVLLKEGEGTLGPLPEGVGIPSTWKPSASYDS</sequence>
<protein>
    <submittedName>
        <fullName evidence="1">Uncharacterized protein</fullName>
    </submittedName>
</protein>
<name>A0A8T0H2P3_CERPU</name>